<feature type="transmembrane region" description="Helical" evidence="1">
    <location>
        <begin position="9"/>
        <end position="30"/>
    </location>
</feature>
<dbReference type="Proteomes" id="UP001500582">
    <property type="component" value="Unassembled WGS sequence"/>
</dbReference>
<keyword evidence="1" id="KW-0812">Transmembrane</keyword>
<evidence type="ECO:0000313" key="3">
    <source>
        <dbReference type="Proteomes" id="UP001500582"/>
    </source>
</evidence>
<evidence type="ECO:0000313" key="2">
    <source>
        <dbReference type="EMBL" id="GAA4338028.1"/>
    </source>
</evidence>
<protein>
    <submittedName>
        <fullName evidence="2">Uncharacterized protein</fullName>
    </submittedName>
</protein>
<name>A0ABP8HE33_9SPHI</name>
<reference evidence="3" key="1">
    <citation type="journal article" date="2019" name="Int. J. Syst. Evol. Microbiol.">
        <title>The Global Catalogue of Microorganisms (GCM) 10K type strain sequencing project: providing services to taxonomists for standard genome sequencing and annotation.</title>
        <authorList>
            <consortium name="The Broad Institute Genomics Platform"/>
            <consortium name="The Broad Institute Genome Sequencing Center for Infectious Disease"/>
            <person name="Wu L."/>
            <person name="Ma J."/>
        </authorList>
    </citation>
    <scope>NUCLEOTIDE SEQUENCE [LARGE SCALE GENOMIC DNA]</scope>
    <source>
        <strain evidence="3">JCM 17705</strain>
    </source>
</reference>
<accession>A0ABP8HE33</accession>
<organism evidence="2 3">
    <name type="scientific">Mucilaginibacter gynuensis</name>
    <dbReference type="NCBI Taxonomy" id="1302236"/>
    <lineage>
        <taxon>Bacteria</taxon>
        <taxon>Pseudomonadati</taxon>
        <taxon>Bacteroidota</taxon>
        <taxon>Sphingobacteriia</taxon>
        <taxon>Sphingobacteriales</taxon>
        <taxon>Sphingobacteriaceae</taxon>
        <taxon>Mucilaginibacter</taxon>
    </lineage>
</organism>
<keyword evidence="1" id="KW-0472">Membrane</keyword>
<proteinExistence type="predicted"/>
<dbReference type="EMBL" id="BAABFT010000020">
    <property type="protein sequence ID" value="GAA4338028.1"/>
    <property type="molecule type" value="Genomic_DNA"/>
</dbReference>
<feature type="transmembrane region" description="Helical" evidence="1">
    <location>
        <begin position="36"/>
        <end position="55"/>
    </location>
</feature>
<dbReference type="RefSeq" id="WP_345213724.1">
    <property type="nucleotide sequence ID" value="NZ_BAABFT010000020.1"/>
</dbReference>
<comment type="caution">
    <text evidence="2">The sequence shown here is derived from an EMBL/GenBank/DDBJ whole genome shotgun (WGS) entry which is preliminary data.</text>
</comment>
<keyword evidence="3" id="KW-1185">Reference proteome</keyword>
<keyword evidence="1" id="KW-1133">Transmembrane helix</keyword>
<evidence type="ECO:0000256" key="1">
    <source>
        <dbReference type="SAM" id="Phobius"/>
    </source>
</evidence>
<gene>
    <name evidence="2" type="ORF">GCM10023149_47770</name>
</gene>
<sequence length="63" mass="6711">MKFNSGRFLLYTICLFVTVGVSLLIATLLGVPVRSAFVSSLGGGVVCTGVLIYMANKKQKEAQ</sequence>